<evidence type="ECO:0000259" key="2">
    <source>
        <dbReference type="PROSITE" id="PS50011"/>
    </source>
</evidence>
<dbReference type="EMBL" id="JAACFV010000045">
    <property type="protein sequence ID" value="KAF7509107.1"/>
    <property type="molecule type" value="Genomic_DNA"/>
</dbReference>
<gene>
    <name evidence="3" type="ORF">GJ744_008334</name>
</gene>
<proteinExistence type="predicted"/>
<accession>A0A8H7ALF2</accession>
<feature type="domain" description="Protein kinase" evidence="2">
    <location>
        <begin position="198"/>
        <end position="583"/>
    </location>
</feature>
<organism evidence="3 4">
    <name type="scientific">Endocarpon pusillum</name>
    <dbReference type="NCBI Taxonomy" id="364733"/>
    <lineage>
        <taxon>Eukaryota</taxon>
        <taxon>Fungi</taxon>
        <taxon>Dikarya</taxon>
        <taxon>Ascomycota</taxon>
        <taxon>Pezizomycotina</taxon>
        <taxon>Eurotiomycetes</taxon>
        <taxon>Chaetothyriomycetidae</taxon>
        <taxon>Verrucariales</taxon>
        <taxon>Verrucariaceae</taxon>
        <taxon>Endocarpon</taxon>
    </lineage>
</organism>
<dbReference type="InterPro" id="IPR001245">
    <property type="entry name" value="Ser-Thr/Tyr_kinase_cat_dom"/>
</dbReference>
<dbReference type="OrthoDB" id="4160359at2759"/>
<dbReference type="InterPro" id="IPR010730">
    <property type="entry name" value="HET"/>
</dbReference>
<feature type="region of interest" description="Disordered" evidence="1">
    <location>
        <begin position="392"/>
        <end position="417"/>
    </location>
</feature>
<keyword evidence="4" id="KW-1185">Reference proteome</keyword>
<dbReference type="PANTHER" id="PTHR33112:SF10">
    <property type="entry name" value="TOL"/>
    <property type="match status" value="1"/>
</dbReference>
<reference evidence="3" key="1">
    <citation type="submission" date="2020-02" db="EMBL/GenBank/DDBJ databases">
        <authorList>
            <person name="Palmer J.M."/>
        </authorList>
    </citation>
    <scope>NUCLEOTIDE SEQUENCE</scope>
    <source>
        <strain evidence="3">EPUS1.4</strain>
        <tissue evidence="3">Thallus</tissue>
    </source>
</reference>
<dbReference type="Proteomes" id="UP000606974">
    <property type="component" value="Unassembled WGS sequence"/>
</dbReference>
<dbReference type="InterPro" id="IPR011009">
    <property type="entry name" value="Kinase-like_dom_sf"/>
</dbReference>
<dbReference type="Pfam" id="PF07714">
    <property type="entry name" value="PK_Tyr_Ser-Thr"/>
    <property type="match status" value="1"/>
</dbReference>
<evidence type="ECO:0000313" key="3">
    <source>
        <dbReference type="EMBL" id="KAF7509107.1"/>
    </source>
</evidence>
<dbReference type="Gene3D" id="1.10.510.10">
    <property type="entry name" value="Transferase(Phosphotransferase) domain 1"/>
    <property type="match status" value="2"/>
</dbReference>
<comment type="caution">
    <text evidence="3">The sequence shown here is derived from an EMBL/GenBank/DDBJ whole genome shotgun (WGS) entry which is preliminary data.</text>
</comment>
<protein>
    <recommendedName>
        <fullName evidence="2">Protein kinase domain-containing protein</fullName>
    </recommendedName>
</protein>
<dbReference type="SUPFAM" id="SSF56112">
    <property type="entry name" value="Protein kinase-like (PK-like)"/>
    <property type="match status" value="1"/>
</dbReference>
<dbReference type="GO" id="GO:0005524">
    <property type="term" value="F:ATP binding"/>
    <property type="evidence" value="ECO:0007669"/>
    <property type="project" value="InterPro"/>
</dbReference>
<dbReference type="Pfam" id="PF06985">
    <property type="entry name" value="HET"/>
    <property type="match status" value="1"/>
</dbReference>
<evidence type="ECO:0000256" key="1">
    <source>
        <dbReference type="SAM" id="MobiDB-lite"/>
    </source>
</evidence>
<name>A0A8H7ALF2_9EURO</name>
<sequence length="1321" mass="149378">MDHGNDSSSDVPADILVESITQALSGNKIGLRNLWGQRNYFPDRDRTKLITKDAIRKALPSATTNLVDYIHNYASKTFSMVLMAIEGRKPRLEAMQAFYFHGLRDSEHLPVPNIAAKDCCEHSWQKSDREKCHSKCTASLRGTCKHLQVYNCFHHSCWDITRFYKFWFHQPSFVMQHFNTKVFQHHNISDDRVLPFLPREGMEPIAGGFGKVYPAKMLVDYLIDREGLIDVHSTEEINIAIKVLKPDEQGRYNLEEEWERESNAHKDLNGLDTHLIKAFAAFRYRGDFCLLLEWADGGSLQSLLKQELRPFLTKEAILELLDQLVGLANAMHLMHNKDFLHPVRANSFESFRSQTGDDRSVDAVSESRADQSVVPVIPQAITVTSEGSDVGLVPKISIEPPKDLTDSDGRPEKSFENWRHGDIKPANILRFKGKDVHGKDLWLGTLKLADLGRAKQRNGITRYQTKQEVDNWRSEAHEAPDIHVNPHASMSRLYDSWSMGTVIFNLIVWMLYGKQQLHNFTHTTDRYGGEGSPYWTRRYRTSAEVSAMAKLWMSHILREDIECNRPEGTVMGDLMKLVRDELLVIDLPPLDSRDIHKAEKGQRSNAARLCDRLKEIRERAHKDEEYLFTGNDRSGMQPPPSGDAAVAEITVMRLETVADQKVSGLLSPNAAEDRALNTRQRNTYTHGLEDKWLYEDDNHFARSIMELDEVTKAELAPDDDESDFCKTCQSFKAMSLKFFTRSVPDLDRSCPLCQMLKGCVERLGLDLGEPLVLDRSGGSYITPKTGRAVLRVCREPQPSYPSHFGTEGIPVGLPLLSHAGDSAHVAILKAWLRDCDNSDQHKRCRLSKSVFVPKRLLQVEKNSRWSKVIETASHLSDKSVDYLALSHPWGKASSTNVHFKSDKDNIKKRMTRIRDAELPLTFRDAVEMARKLEVQYIWIDSICILQKTDTDPGDFQEEAKSMESIYASAYCVISASSAEGMNSGFWSDERLKGTAIQLPQAGKGDLPATYLCDTIDDFQGDVLDGPLNERGWALQERALARRTIFFTKTQTYWECGQGIRCETLSKLTNQKVKFIGDSNFPSYANSPEGRGRGAQEFLFEELYADYSRLKFSLLTDKPIAISGLEQRLTRAIRTPSGAGIFIKFWGRCLLWKRNDPEVTELVRISSGTIGSKVRMPPSWSWMAYEGGISYLQPPKGRTVWNEKAIRLRLTGSGEISWLFAKDELGFSAPIKSFKEGENTADGDYQLTYDNPNESKSKQKKCVIIGSVQDVGHAEKGIHYVLVVSPVATKGSSNTWERIGAGKLHGRFIQDVNAVSVSAEIV</sequence>
<dbReference type="InterPro" id="IPR000719">
    <property type="entry name" value="Prot_kinase_dom"/>
</dbReference>
<dbReference type="PANTHER" id="PTHR33112">
    <property type="entry name" value="DOMAIN PROTEIN, PUTATIVE-RELATED"/>
    <property type="match status" value="1"/>
</dbReference>
<dbReference type="PROSITE" id="PS50011">
    <property type="entry name" value="PROTEIN_KINASE_DOM"/>
    <property type="match status" value="1"/>
</dbReference>
<evidence type="ECO:0000313" key="4">
    <source>
        <dbReference type="Proteomes" id="UP000606974"/>
    </source>
</evidence>
<dbReference type="GO" id="GO:0004672">
    <property type="term" value="F:protein kinase activity"/>
    <property type="evidence" value="ECO:0007669"/>
    <property type="project" value="InterPro"/>
</dbReference>
<feature type="compositionally biased region" description="Basic and acidic residues" evidence="1">
    <location>
        <begin position="400"/>
        <end position="417"/>
    </location>
</feature>